<gene>
    <name evidence="1" type="ORF">KQI75_03820</name>
</gene>
<name>A0ABS6EQI2_9FIRM</name>
<sequence length="67" mass="7426">MLDVNMIIANNIQAELKKENKKHVDLAEEIGVSKQTMSKIMNGARAINVLQEQPKCAYEANAKSDVP</sequence>
<evidence type="ECO:0000313" key="2">
    <source>
        <dbReference type="Proteomes" id="UP000783588"/>
    </source>
</evidence>
<dbReference type="Proteomes" id="UP000783588">
    <property type="component" value="Unassembled WGS sequence"/>
</dbReference>
<dbReference type="EMBL" id="JAHLQI010000002">
    <property type="protein sequence ID" value="MBU5489763.1"/>
    <property type="molecule type" value="Genomic_DNA"/>
</dbReference>
<keyword evidence="2" id="KW-1185">Reference proteome</keyword>
<comment type="caution">
    <text evidence="1">The sequence shown here is derived from an EMBL/GenBank/DDBJ whole genome shotgun (WGS) entry which is preliminary data.</text>
</comment>
<dbReference type="CDD" id="cd00093">
    <property type="entry name" value="HTH_XRE"/>
    <property type="match status" value="1"/>
</dbReference>
<protein>
    <submittedName>
        <fullName evidence="1">Helix-turn-helix domain-containing protein</fullName>
    </submittedName>
</protein>
<accession>A0ABS6EQI2</accession>
<dbReference type="RefSeq" id="WP_216469419.1">
    <property type="nucleotide sequence ID" value="NZ_JAHLQI010000002.1"/>
</dbReference>
<reference evidence="1 2" key="1">
    <citation type="submission" date="2021-06" db="EMBL/GenBank/DDBJ databases">
        <authorList>
            <person name="Sun Q."/>
            <person name="Li D."/>
        </authorList>
    </citation>
    <scope>NUCLEOTIDE SEQUENCE [LARGE SCALE GENOMIC DNA]</scope>
    <source>
        <strain evidence="1 2">MSJd-7</strain>
    </source>
</reference>
<dbReference type="InterPro" id="IPR001387">
    <property type="entry name" value="Cro/C1-type_HTH"/>
</dbReference>
<evidence type="ECO:0000313" key="1">
    <source>
        <dbReference type="EMBL" id="MBU5489763.1"/>
    </source>
</evidence>
<organism evidence="1 2">
    <name type="scientific">Butyricicoccus intestinisimiae</name>
    <dbReference type="NCBI Taxonomy" id="2841509"/>
    <lineage>
        <taxon>Bacteria</taxon>
        <taxon>Bacillati</taxon>
        <taxon>Bacillota</taxon>
        <taxon>Clostridia</taxon>
        <taxon>Eubacteriales</taxon>
        <taxon>Butyricicoccaceae</taxon>
        <taxon>Butyricicoccus</taxon>
    </lineage>
</organism>
<proteinExistence type="predicted"/>